<dbReference type="EMBL" id="MSAG01000005">
    <property type="protein sequence ID" value="PUX25445.1"/>
    <property type="molecule type" value="Genomic_DNA"/>
</dbReference>
<organism evidence="2">
    <name type="scientific">Cronobacter turicensis</name>
    <dbReference type="NCBI Taxonomy" id="413502"/>
    <lineage>
        <taxon>Bacteria</taxon>
        <taxon>Pseudomonadati</taxon>
        <taxon>Pseudomonadota</taxon>
        <taxon>Gammaproteobacteria</taxon>
        <taxon>Enterobacterales</taxon>
        <taxon>Enterobacteriaceae</taxon>
        <taxon>Cronobacter</taxon>
    </lineage>
</organism>
<evidence type="ECO:0008006" key="3">
    <source>
        <dbReference type="Google" id="ProtNLM"/>
    </source>
</evidence>
<feature type="chain" id="PRO_5015499945" description="Ig-like domain-containing protein" evidence="1">
    <location>
        <begin position="22"/>
        <end position="112"/>
    </location>
</feature>
<gene>
    <name evidence="2" type="ORF">BS411_04200</name>
</gene>
<keyword evidence="1" id="KW-0732">Signal</keyword>
<comment type="caution">
    <text evidence="2">The sequence shown here is derived from an EMBL/GenBank/DDBJ whole genome shotgun (WGS) entry which is preliminary data.</text>
</comment>
<feature type="signal peptide" evidence="1">
    <location>
        <begin position="1"/>
        <end position="21"/>
    </location>
</feature>
<proteinExistence type="predicted"/>
<reference evidence="2" key="1">
    <citation type="submission" date="2016-12" db="EMBL/GenBank/DDBJ databases">
        <title>Analysis of the Molecular Diversity Among Cronobacter Species Isolated from Filth Flies Using a Pan Genomic DNA Microarray.</title>
        <authorList>
            <person name="Pava-Ripoll M."/>
            <person name="Tall B."/>
            <person name="Farber J."/>
            <person name="Fanning S."/>
            <person name="Lehner A."/>
            <person name="Stephan R."/>
            <person name="Pagotto F."/>
            <person name="Iverson C."/>
            <person name="Ziobro G."/>
            <person name="Miller A."/>
            <person name="Pearson R."/>
            <person name="Yan Q."/>
            <person name="Kim M."/>
            <person name="Jeong S."/>
            <person name="Park J."/>
            <person name="Jun S."/>
            <person name="Choi H."/>
            <person name="Chung T."/>
            <person name="Yoo Y."/>
            <person name="Park E."/>
            <person name="Hwang S."/>
            <person name="Lee B."/>
            <person name="Sathyamoorthy V."/>
            <person name="Carter L."/>
            <person name="Mammel M."/>
            <person name="Jackson S."/>
            <person name="Kothary M."/>
            <person name="Patel I."/>
            <person name="Grim C."/>
            <person name="Gopinath G."/>
            <person name="Gangiredla J."/>
            <person name="Chase H."/>
        </authorList>
    </citation>
    <scope>NUCLEOTIDE SEQUENCE [LARGE SCALE GENOMIC DNA]</scope>
    <source>
        <strain evidence="2">MOD1-Sh41s</strain>
    </source>
</reference>
<sequence length="112" mass="11945">MRKTFGCIAMLLASISTTAKAADNVYVKLSCENNITVDITLKKQEQVGWADLSTPNGTRRASFLMGSGNDQGGDTLAFASRGIGFNVDYTADKKFTLKMISGGSGEYSCNVT</sequence>
<evidence type="ECO:0000256" key="1">
    <source>
        <dbReference type="SAM" id="SignalP"/>
    </source>
</evidence>
<accession>A0A2T7B8Y1</accession>
<evidence type="ECO:0000313" key="2">
    <source>
        <dbReference type="EMBL" id="PUX25445.1"/>
    </source>
</evidence>
<dbReference type="AlphaFoldDB" id="A0A2T7B8Y1"/>
<dbReference type="RefSeq" id="WP_075184061.1">
    <property type="nucleotide sequence ID" value="NZ_CP187984.1"/>
</dbReference>
<protein>
    <recommendedName>
        <fullName evidence="3">Ig-like domain-containing protein</fullName>
    </recommendedName>
</protein>
<name>A0A2T7B8Y1_9ENTR</name>
<dbReference type="OrthoDB" id="6625497at2"/>